<dbReference type="PATRIC" id="fig|1341683.3.peg.1138"/>
<dbReference type="HOGENOM" id="CLU_144592_0_0_6"/>
<dbReference type="RefSeq" id="WP_004901378.1">
    <property type="nucleotide sequence ID" value="NZ_BBTI01000012.1"/>
</dbReference>
<organism evidence="2 3">
    <name type="scientific">Acinetobacter brisouii CIP 110357</name>
    <dbReference type="NCBI Taxonomy" id="1341683"/>
    <lineage>
        <taxon>Bacteria</taxon>
        <taxon>Pseudomonadati</taxon>
        <taxon>Pseudomonadota</taxon>
        <taxon>Gammaproteobacteria</taxon>
        <taxon>Moraxellales</taxon>
        <taxon>Moraxellaceae</taxon>
        <taxon>Acinetobacter</taxon>
    </lineage>
</organism>
<evidence type="ECO:0008006" key="4">
    <source>
        <dbReference type="Google" id="ProtNLM"/>
    </source>
</evidence>
<comment type="caution">
    <text evidence="2">The sequence shown here is derived from an EMBL/GenBank/DDBJ whole genome shotgun (WGS) entry which is preliminary data.</text>
</comment>
<name>V2UPY8_9GAMM</name>
<evidence type="ECO:0000256" key="1">
    <source>
        <dbReference type="SAM" id="MobiDB-lite"/>
    </source>
</evidence>
<dbReference type="AlphaFoldDB" id="V2UPY8"/>
<proteinExistence type="predicted"/>
<dbReference type="Proteomes" id="UP000018418">
    <property type="component" value="Unassembled WGS sequence"/>
</dbReference>
<protein>
    <recommendedName>
        <fullName evidence="4">Lipoprotein</fullName>
    </recommendedName>
</protein>
<feature type="region of interest" description="Disordered" evidence="1">
    <location>
        <begin position="61"/>
        <end position="88"/>
    </location>
</feature>
<keyword evidence="3" id="KW-1185">Reference proteome</keyword>
<feature type="region of interest" description="Disordered" evidence="1">
    <location>
        <begin position="22"/>
        <end position="41"/>
    </location>
</feature>
<dbReference type="PROSITE" id="PS51257">
    <property type="entry name" value="PROKAR_LIPOPROTEIN"/>
    <property type="match status" value="1"/>
</dbReference>
<accession>V2UPY8</accession>
<sequence>MKHAVVIGTIMMTMALSACEKESHPTTGASTEQHLDKAATQAQNDFKKTIDSVTTKTKQATDHAASAIDNTIDHAEDHIKKTTDDHKQ</sequence>
<dbReference type="OrthoDB" id="6713651at2"/>
<dbReference type="EMBL" id="AYEU01000004">
    <property type="protein sequence ID" value="ESK52052.1"/>
    <property type="molecule type" value="Genomic_DNA"/>
</dbReference>
<gene>
    <name evidence="2" type="ORF">P255_01148</name>
</gene>
<feature type="compositionally biased region" description="Basic and acidic residues" evidence="1">
    <location>
        <begin position="71"/>
        <end position="88"/>
    </location>
</feature>
<reference evidence="2 3" key="1">
    <citation type="submission" date="2013-10" db="EMBL/GenBank/DDBJ databases">
        <title>The Genome Sequence of Acinetobacter brisouii CIP 110357.</title>
        <authorList>
            <consortium name="The Broad Institute Genomics Platform"/>
            <consortium name="The Broad Institute Genome Sequencing Center for Infectious Disease"/>
            <person name="Cerqueira G."/>
            <person name="Feldgarden M."/>
            <person name="Courvalin P."/>
            <person name="Grillot-Courvalin C."/>
            <person name="Clermont D."/>
            <person name="Rocha E."/>
            <person name="Yoon E.-J."/>
            <person name="Nemec A."/>
            <person name="Young S.K."/>
            <person name="Zeng Q."/>
            <person name="Gargeya S."/>
            <person name="Fitzgerald M."/>
            <person name="Abouelleil A."/>
            <person name="Alvarado L."/>
            <person name="Berlin A.M."/>
            <person name="Chapman S.B."/>
            <person name="Gainer-Dewar J."/>
            <person name="Goldberg J."/>
            <person name="Gnerre S."/>
            <person name="Griggs A."/>
            <person name="Gujja S."/>
            <person name="Hansen M."/>
            <person name="Howarth C."/>
            <person name="Imamovic A."/>
            <person name="Ireland A."/>
            <person name="Larimer J."/>
            <person name="McCowan C."/>
            <person name="Murphy C."/>
            <person name="Pearson M."/>
            <person name="Poon T.W."/>
            <person name="Priest M."/>
            <person name="Roberts A."/>
            <person name="Saif S."/>
            <person name="Shea T."/>
            <person name="Sykes S."/>
            <person name="Wortman J."/>
            <person name="Nusbaum C."/>
            <person name="Birren B."/>
        </authorList>
    </citation>
    <scope>NUCLEOTIDE SEQUENCE [LARGE SCALE GENOMIC DNA]</scope>
    <source>
        <strain evidence="2 3">CIP 110357</strain>
    </source>
</reference>
<evidence type="ECO:0000313" key="3">
    <source>
        <dbReference type="Proteomes" id="UP000018418"/>
    </source>
</evidence>
<evidence type="ECO:0000313" key="2">
    <source>
        <dbReference type="EMBL" id="ESK52052.1"/>
    </source>
</evidence>